<dbReference type="RefSeq" id="WP_323356203.1">
    <property type="nucleotide sequence ID" value="NZ_JAYGHY010000013.1"/>
</dbReference>
<protein>
    <recommendedName>
        <fullName evidence="3">Antitoxin</fullName>
    </recommendedName>
</protein>
<accession>A0ABU5SUM4</accession>
<comment type="caution">
    <text evidence="1">The sequence shown here is derived from an EMBL/GenBank/DDBJ whole genome shotgun (WGS) entry which is preliminary data.</text>
</comment>
<proteinExistence type="predicted"/>
<evidence type="ECO:0000313" key="1">
    <source>
        <dbReference type="EMBL" id="MEA5442113.1"/>
    </source>
</evidence>
<dbReference type="EMBL" id="JAYGHY010000013">
    <property type="protein sequence ID" value="MEA5442113.1"/>
    <property type="molecule type" value="Genomic_DNA"/>
</dbReference>
<sequence>MNPLDHEEQEILEAFEAGTLRSAATAAERSRLEASARSTATKDQRINIRLTSEDLGALRARALQEGIPYQTLISSVLHKYVSGRLLDRL</sequence>
<name>A0ABU5SUM4_9CYAN</name>
<gene>
    <name evidence="1" type="ORF">VB739_06070</name>
</gene>
<organism evidence="1 2">
    <name type="scientific">Cyanobium gracile UHCC 0281</name>
    <dbReference type="NCBI Taxonomy" id="3110309"/>
    <lineage>
        <taxon>Bacteria</taxon>
        <taxon>Bacillati</taxon>
        <taxon>Cyanobacteriota</taxon>
        <taxon>Cyanophyceae</taxon>
        <taxon>Synechococcales</taxon>
        <taxon>Prochlorococcaceae</taxon>
        <taxon>Cyanobium</taxon>
    </lineage>
</organism>
<dbReference type="Proteomes" id="UP001302329">
    <property type="component" value="Unassembled WGS sequence"/>
</dbReference>
<evidence type="ECO:0008006" key="3">
    <source>
        <dbReference type="Google" id="ProtNLM"/>
    </source>
</evidence>
<reference evidence="1 2" key="1">
    <citation type="submission" date="2023-12" db="EMBL/GenBank/DDBJ databases">
        <title>Baltic Sea Cyanobacteria.</title>
        <authorList>
            <person name="Delbaje E."/>
            <person name="Fewer D.P."/>
            <person name="Shishido T.K."/>
        </authorList>
    </citation>
    <scope>NUCLEOTIDE SEQUENCE [LARGE SCALE GENOMIC DNA]</scope>
    <source>
        <strain evidence="1 2">UHCC 0281</strain>
    </source>
</reference>
<keyword evidence="2" id="KW-1185">Reference proteome</keyword>
<evidence type="ECO:0000313" key="2">
    <source>
        <dbReference type="Proteomes" id="UP001302329"/>
    </source>
</evidence>